<sequence>MISQLRDRRARSLICIVSSRPSSLASAQVNRKSCATPPC</sequence>
<accession>A0A6B9RI70</accession>
<organism evidence="1 2">
    <name type="scientific">Salmonella phage vB_SenS_SB15</name>
    <dbReference type="NCBI Taxonomy" id="2698416"/>
    <lineage>
        <taxon>Viruses</taxon>
        <taxon>Duplodnaviria</taxon>
        <taxon>Heunggongvirae</taxon>
        <taxon>Uroviricota</taxon>
        <taxon>Caudoviricetes</taxon>
        <taxon>Sarkviridae</taxon>
        <taxon>Guernseyvirinae</taxon>
        <taxon>Jerseyvirus</taxon>
        <taxon>Jerseyvirus SB3</taxon>
        <taxon>Jerseyvirus AG11</taxon>
    </lineage>
</organism>
<reference evidence="1 2" key="1">
    <citation type="submission" date="2019-04" db="EMBL/GenBank/DDBJ databases">
        <title>Whole genome sequence analysis of broad host range Salmonella enterica bacteriophages.</title>
        <authorList>
            <person name="Bhandare S.G."/>
            <person name="Colavecchio A."/>
            <person name="Emond-Rheault J.-G."/>
            <person name="Hamel J."/>
            <person name="Kukavica-Ibrulj I."/>
            <person name="Boyle B."/>
            <person name="Levesque R.C."/>
            <person name="Goodridge L."/>
        </authorList>
    </citation>
    <scope>NUCLEOTIDE SEQUENCE [LARGE SCALE GENOMIC DNA]</scope>
</reference>
<proteinExistence type="predicted"/>
<evidence type="ECO:0000313" key="2">
    <source>
        <dbReference type="Proteomes" id="UP000463933"/>
    </source>
</evidence>
<protein>
    <submittedName>
        <fullName evidence="1">Uncharacterized protein</fullName>
    </submittedName>
</protein>
<name>A0A6B9RI70_9CAUD</name>
<dbReference type="EMBL" id="MK759883">
    <property type="protein sequence ID" value="QHI00473.1"/>
    <property type="molecule type" value="Genomic_DNA"/>
</dbReference>
<evidence type="ECO:0000313" key="1">
    <source>
        <dbReference type="EMBL" id="QHI00473.1"/>
    </source>
</evidence>
<dbReference type="Proteomes" id="UP000463933">
    <property type="component" value="Genome"/>
</dbReference>